<dbReference type="PANTHER" id="PTHR45566:SF1">
    <property type="entry name" value="HTH-TYPE TRANSCRIPTIONAL REGULATOR YHJB-RELATED"/>
    <property type="match status" value="1"/>
</dbReference>
<dbReference type="Pfam" id="PF00196">
    <property type="entry name" value="GerE"/>
    <property type="match status" value="1"/>
</dbReference>
<feature type="domain" description="HTH luxR-type" evidence="3">
    <location>
        <begin position="137"/>
        <end position="202"/>
    </location>
</feature>
<accession>A0AAW8DC35</accession>
<organism evidence="5 6">
    <name type="scientific">Variovorax boronicumulans</name>
    <dbReference type="NCBI Taxonomy" id="436515"/>
    <lineage>
        <taxon>Bacteria</taxon>
        <taxon>Pseudomonadati</taxon>
        <taxon>Pseudomonadota</taxon>
        <taxon>Betaproteobacteria</taxon>
        <taxon>Burkholderiales</taxon>
        <taxon>Comamonadaceae</taxon>
        <taxon>Variovorax</taxon>
    </lineage>
</organism>
<dbReference type="SUPFAM" id="SSF46894">
    <property type="entry name" value="C-terminal effector domain of the bipartite response regulators"/>
    <property type="match status" value="1"/>
</dbReference>
<comment type="caution">
    <text evidence="5">The sequence shown here is derived from an EMBL/GenBank/DDBJ whole genome shotgun (WGS) entry which is preliminary data.</text>
</comment>
<dbReference type="InterPro" id="IPR036388">
    <property type="entry name" value="WH-like_DNA-bd_sf"/>
</dbReference>
<feature type="domain" description="Response regulatory" evidence="4">
    <location>
        <begin position="4"/>
        <end position="122"/>
    </location>
</feature>
<dbReference type="InterPro" id="IPR016032">
    <property type="entry name" value="Sig_transdc_resp-reg_C-effctor"/>
</dbReference>
<dbReference type="PROSITE" id="PS50110">
    <property type="entry name" value="RESPONSE_REGULATORY"/>
    <property type="match status" value="1"/>
</dbReference>
<dbReference type="Gene3D" id="3.40.50.2300">
    <property type="match status" value="1"/>
</dbReference>
<evidence type="ECO:0000256" key="1">
    <source>
        <dbReference type="ARBA" id="ARBA00023125"/>
    </source>
</evidence>
<reference evidence="5" key="1">
    <citation type="submission" date="2023-07" db="EMBL/GenBank/DDBJ databases">
        <title>Sorghum-associated microbial communities from plants grown in Nebraska, USA.</title>
        <authorList>
            <person name="Schachtman D."/>
        </authorList>
    </citation>
    <scope>NUCLEOTIDE SEQUENCE</scope>
    <source>
        <strain evidence="5">DS3754</strain>
    </source>
</reference>
<sequence>MKNDVLIVEDHPFVAEATKKLLAGAHPLLNITICSDAASAVQELGNPDRTWHRVLLDLDVPGAHGLSLVMEAHRLGYEGITCIVTAMDRREYETQIQALGFLGYIVKATSVDDFTNAINLIFKGERVFPTPIERRREVNEAIRLTRRQLEVLNLVRTGLSSKQIAEALNLSEGTVNNHITGTLTALEVGTRSHAVARAIELGLLSVSA</sequence>
<proteinExistence type="predicted"/>
<dbReference type="InterPro" id="IPR051015">
    <property type="entry name" value="EvgA-like"/>
</dbReference>
<dbReference type="Gene3D" id="1.10.10.10">
    <property type="entry name" value="Winged helix-like DNA-binding domain superfamily/Winged helix DNA-binding domain"/>
    <property type="match status" value="1"/>
</dbReference>
<dbReference type="GO" id="GO:0006355">
    <property type="term" value="P:regulation of DNA-templated transcription"/>
    <property type="evidence" value="ECO:0007669"/>
    <property type="project" value="InterPro"/>
</dbReference>
<dbReference type="PRINTS" id="PR00038">
    <property type="entry name" value="HTHLUXR"/>
</dbReference>
<dbReference type="RefSeq" id="WP_307687282.1">
    <property type="nucleotide sequence ID" value="NZ_JAUSRD010000027.1"/>
</dbReference>
<gene>
    <name evidence="5" type="ORF">J2W31_006490</name>
</gene>
<dbReference type="SMART" id="SM00421">
    <property type="entry name" value="HTH_LUXR"/>
    <property type="match status" value="1"/>
</dbReference>
<evidence type="ECO:0000259" key="3">
    <source>
        <dbReference type="PROSITE" id="PS50043"/>
    </source>
</evidence>
<dbReference type="SMART" id="SM00448">
    <property type="entry name" value="REC"/>
    <property type="match status" value="1"/>
</dbReference>
<keyword evidence="2" id="KW-0597">Phosphoprotein</keyword>
<dbReference type="InterPro" id="IPR011006">
    <property type="entry name" value="CheY-like_superfamily"/>
</dbReference>
<dbReference type="AlphaFoldDB" id="A0AAW8DC35"/>
<evidence type="ECO:0000313" key="5">
    <source>
        <dbReference type="EMBL" id="MDP9897346.1"/>
    </source>
</evidence>
<dbReference type="GO" id="GO:0000160">
    <property type="term" value="P:phosphorelay signal transduction system"/>
    <property type="evidence" value="ECO:0007669"/>
    <property type="project" value="InterPro"/>
</dbReference>
<dbReference type="PANTHER" id="PTHR45566">
    <property type="entry name" value="HTH-TYPE TRANSCRIPTIONAL REGULATOR YHJB-RELATED"/>
    <property type="match status" value="1"/>
</dbReference>
<dbReference type="InterPro" id="IPR000792">
    <property type="entry name" value="Tscrpt_reg_LuxR_C"/>
</dbReference>
<dbReference type="EMBL" id="JAUSRD010000027">
    <property type="protein sequence ID" value="MDP9897346.1"/>
    <property type="molecule type" value="Genomic_DNA"/>
</dbReference>
<keyword evidence="1" id="KW-0238">DNA-binding</keyword>
<dbReference type="Proteomes" id="UP001242045">
    <property type="component" value="Unassembled WGS sequence"/>
</dbReference>
<protein>
    <submittedName>
        <fullName evidence="5">Two-component system response regulator DesR</fullName>
    </submittedName>
</protein>
<dbReference type="PROSITE" id="PS50043">
    <property type="entry name" value="HTH_LUXR_2"/>
    <property type="match status" value="1"/>
</dbReference>
<dbReference type="InterPro" id="IPR001789">
    <property type="entry name" value="Sig_transdc_resp-reg_receiver"/>
</dbReference>
<dbReference type="Pfam" id="PF00072">
    <property type="entry name" value="Response_reg"/>
    <property type="match status" value="1"/>
</dbReference>
<evidence type="ECO:0000256" key="2">
    <source>
        <dbReference type="PROSITE-ProRule" id="PRU00169"/>
    </source>
</evidence>
<dbReference type="GO" id="GO:0003677">
    <property type="term" value="F:DNA binding"/>
    <property type="evidence" value="ECO:0007669"/>
    <property type="project" value="UniProtKB-KW"/>
</dbReference>
<name>A0AAW8DC35_9BURK</name>
<feature type="modified residue" description="4-aspartylphosphate" evidence="2">
    <location>
        <position position="57"/>
    </location>
</feature>
<dbReference type="CDD" id="cd06170">
    <property type="entry name" value="LuxR_C_like"/>
    <property type="match status" value="1"/>
</dbReference>
<evidence type="ECO:0000313" key="6">
    <source>
        <dbReference type="Proteomes" id="UP001242045"/>
    </source>
</evidence>
<evidence type="ECO:0000259" key="4">
    <source>
        <dbReference type="PROSITE" id="PS50110"/>
    </source>
</evidence>
<dbReference type="SUPFAM" id="SSF52172">
    <property type="entry name" value="CheY-like"/>
    <property type="match status" value="1"/>
</dbReference>